<dbReference type="AlphaFoldDB" id="A0A1V1P1N9"/>
<dbReference type="EMBL" id="ATBP01000831">
    <property type="protein sequence ID" value="ETR68792.1"/>
    <property type="molecule type" value="Genomic_DNA"/>
</dbReference>
<protein>
    <submittedName>
        <fullName evidence="2">Uncharacterized protein</fullName>
    </submittedName>
</protein>
<sequence length="294" mass="33368">MLAFLFTQGLKRELHMKKKLCLLFFVCCFIKTGHAATISPASFCLENFDIGMNMYLGIDLSLSNVSNKGPIDLNVRKPERSRLLKGYEPIPDAKWFYFLNPQIVPGKDGCAKARMFLKVPNDQQYLNQHWIVHVAASPPKVGLFSMDLVGFYMIETRASDKISKSPYGPLGVVPSRLHLTHMVFGKNKTGQFWIYNNENKPQTYSISVKTYQPSMYSKLQISQASGFEWIKDVKWIKLSTSQVSINGKSKKELHLQAKIPKGHQYQNEGWEAIIMVESIQKAGPAGFLRLLLSN</sequence>
<comment type="caution">
    <text evidence="2">The sequence shown here is derived from an EMBL/GenBank/DDBJ whole genome shotgun (WGS) entry which is preliminary data.</text>
</comment>
<gene>
    <name evidence="2" type="ORF">OMM_04352</name>
</gene>
<evidence type="ECO:0000313" key="2">
    <source>
        <dbReference type="EMBL" id="ETR68792.1"/>
    </source>
</evidence>
<reference evidence="3" key="1">
    <citation type="submission" date="2012-11" db="EMBL/GenBank/DDBJ databases">
        <authorList>
            <person name="Lucero-Rivera Y.E."/>
            <person name="Tovar-Ramirez D."/>
        </authorList>
    </citation>
    <scope>NUCLEOTIDE SEQUENCE [LARGE SCALE GENOMIC DNA]</scope>
    <source>
        <strain evidence="3">Araruama</strain>
    </source>
</reference>
<feature type="signal peptide" evidence="1">
    <location>
        <begin position="1"/>
        <end position="35"/>
    </location>
</feature>
<name>A0A1V1P1N9_9BACT</name>
<organism evidence="2 3">
    <name type="scientific">Candidatus Magnetoglobus multicellularis str. Araruama</name>
    <dbReference type="NCBI Taxonomy" id="890399"/>
    <lineage>
        <taxon>Bacteria</taxon>
        <taxon>Pseudomonadati</taxon>
        <taxon>Thermodesulfobacteriota</taxon>
        <taxon>Desulfobacteria</taxon>
        <taxon>Desulfobacterales</taxon>
        <taxon>Desulfobacteraceae</taxon>
        <taxon>Candidatus Magnetoglobus</taxon>
    </lineage>
</organism>
<proteinExistence type="predicted"/>
<evidence type="ECO:0000313" key="3">
    <source>
        <dbReference type="Proteomes" id="UP000189670"/>
    </source>
</evidence>
<feature type="chain" id="PRO_5010718506" evidence="1">
    <location>
        <begin position="36"/>
        <end position="294"/>
    </location>
</feature>
<evidence type="ECO:0000256" key="1">
    <source>
        <dbReference type="SAM" id="SignalP"/>
    </source>
</evidence>
<accession>A0A1V1P1N9</accession>
<keyword evidence="1" id="KW-0732">Signal</keyword>
<dbReference type="Proteomes" id="UP000189670">
    <property type="component" value="Unassembled WGS sequence"/>
</dbReference>